<dbReference type="EMBL" id="KV427664">
    <property type="protein sequence ID" value="KZT01469.1"/>
    <property type="molecule type" value="Genomic_DNA"/>
</dbReference>
<dbReference type="OrthoDB" id="2913041at2759"/>
<reference evidence="1 2" key="1">
    <citation type="journal article" date="2016" name="Mol. Biol. Evol.">
        <title>Comparative Genomics of Early-Diverging Mushroom-Forming Fungi Provides Insights into the Origins of Lignocellulose Decay Capabilities.</title>
        <authorList>
            <person name="Nagy L.G."/>
            <person name="Riley R."/>
            <person name="Tritt A."/>
            <person name="Adam C."/>
            <person name="Daum C."/>
            <person name="Floudas D."/>
            <person name="Sun H."/>
            <person name="Yadav J.S."/>
            <person name="Pangilinan J."/>
            <person name="Larsson K.H."/>
            <person name="Matsuura K."/>
            <person name="Barry K."/>
            <person name="Labutti K."/>
            <person name="Kuo R."/>
            <person name="Ohm R.A."/>
            <person name="Bhattacharya S.S."/>
            <person name="Shirouzu T."/>
            <person name="Yoshinaga Y."/>
            <person name="Martin F.M."/>
            <person name="Grigoriev I.V."/>
            <person name="Hibbett D.S."/>
        </authorList>
    </citation>
    <scope>NUCLEOTIDE SEQUENCE [LARGE SCALE GENOMIC DNA]</scope>
    <source>
        <strain evidence="1 2">93-53</strain>
    </source>
</reference>
<accession>A0A165BQH4</accession>
<sequence>MSTAELSHSVSTPVPLLSPSISFYPSGPLVQFPPPLPSHRLPLRERCGFTQSLKIQTNFSRQPRCSPWSPKGHIQPHRNNVPRRRRVKAKHVVLKDDDSPVVEAEPVDLPLPAGAYDIPARTEQRHLQEVIPGLFLAFKLSDEAEDDEHMRKEGYTHIIDICYALPGCDGGVIKQMHEDRVHRLRLTLPELSRPSSQSSERAGLALSDAQLRTARDMLAQTLPWRNAVDAPGELYAAPSGPRVLISTPAHRPTDAMAVVGCYLSFASGKSVETSLRFIDDEQDFLSIWKGEVSGDEEARVEHIARLSSWLSNVRR</sequence>
<dbReference type="RefSeq" id="XP_040759209.1">
    <property type="nucleotide sequence ID" value="XM_040909988.1"/>
</dbReference>
<organism evidence="1 2">
    <name type="scientific">Laetiporus sulphureus 93-53</name>
    <dbReference type="NCBI Taxonomy" id="1314785"/>
    <lineage>
        <taxon>Eukaryota</taxon>
        <taxon>Fungi</taxon>
        <taxon>Dikarya</taxon>
        <taxon>Basidiomycota</taxon>
        <taxon>Agaricomycotina</taxon>
        <taxon>Agaricomycetes</taxon>
        <taxon>Polyporales</taxon>
        <taxon>Laetiporus</taxon>
    </lineage>
</organism>
<dbReference type="Proteomes" id="UP000076871">
    <property type="component" value="Unassembled WGS sequence"/>
</dbReference>
<protein>
    <submittedName>
        <fullName evidence="1">Uncharacterized protein</fullName>
    </submittedName>
</protein>
<name>A0A165BQH4_9APHY</name>
<proteinExistence type="predicted"/>
<dbReference type="GeneID" id="63827017"/>
<dbReference type="AlphaFoldDB" id="A0A165BQH4"/>
<keyword evidence="2" id="KW-1185">Reference proteome</keyword>
<dbReference type="InParanoid" id="A0A165BQH4"/>
<evidence type="ECO:0000313" key="1">
    <source>
        <dbReference type="EMBL" id="KZT01469.1"/>
    </source>
</evidence>
<evidence type="ECO:0000313" key="2">
    <source>
        <dbReference type="Proteomes" id="UP000076871"/>
    </source>
</evidence>
<gene>
    <name evidence="1" type="ORF">LAESUDRAFT_731176</name>
</gene>